<keyword evidence="2 3" id="KW-0342">GTP-binding</keyword>
<sequence>MITASWGALASVMKRADVVVEVIDARTPVTTRSRRLERLAELMNKPIVLALNKADLVPREIAEEWVKMFRAEGYDAVYLAAREHKGTRVLRGFINRATDVRPIVVAVVGYPKTGKSSIINALRGRRGAQTSPVPGSPGYTKKPGIYRGPGQIYFLDTPGVIPPDGTPLEKTLRGAPPEKLKDPVKPAVELIKMIKEYKPRAILEAYGFDKEDPYEFLEELARRRGWFYKSDHEPLIEQAAIALIIDYHKGKIPFYIPPSVYRR</sequence>
<gene>
    <name evidence="5" type="ORF">IPA_00640</name>
</gene>
<organism evidence="5 6">
    <name type="scientific">Ignicoccus pacificus DSM 13166</name>
    <dbReference type="NCBI Taxonomy" id="940294"/>
    <lineage>
        <taxon>Archaea</taxon>
        <taxon>Thermoproteota</taxon>
        <taxon>Thermoprotei</taxon>
        <taxon>Desulfurococcales</taxon>
        <taxon>Desulfurococcaceae</taxon>
        <taxon>Ignicoccus</taxon>
    </lineage>
</organism>
<evidence type="ECO:0000256" key="1">
    <source>
        <dbReference type="ARBA" id="ARBA00022741"/>
    </source>
</evidence>
<evidence type="ECO:0000256" key="3">
    <source>
        <dbReference type="PIRNR" id="PIRNR006230"/>
    </source>
</evidence>
<evidence type="ECO:0000313" key="5">
    <source>
        <dbReference type="EMBL" id="UXD21156.1"/>
    </source>
</evidence>
<feature type="domain" description="G" evidence="4">
    <location>
        <begin position="105"/>
        <end position="162"/>
    </location>
</feature>
<dbReference type="GO" id="GO:0005525">
    <property type="term" value="F:GTP binding"/>
    <property type="evidence" value="ECO:0007669"/>
    <property type="project" value="UniProtKB-KW"/>
</dbReference>
<dbReference type="EMBL" id="CP006868">
    <property type="protein sequence ID" value="UXD21156.1"/>
    <property type="molecule type" value="Genomic_DNA"/>
</dbReference>
<reference evidence="5" key="1">
    <citation type="submission" date="2013-11" db="EMBL/GenBank/DDBJ databases">
        <title>Comparative genomics of Ignicoccus.</title>
        <authorList>
            <person name="Podar M."/>
        </authorList>
    </citation>
    <scope>NUCLEOTIDE SEQUENCE</scope>
    <source>
        <strain evidence="5">DSM 13166</strain>
    </source>
</reference>
<accession>A0A977K8Z8</accession>
<dbReference type="Pfam" id="PF01926">
    <property type="entry name" value="MMR_HSR1"/>
    <property type="match status" value="1"/>
</dbReference>
<dbReference type="InterPro" id="IPR006073">
    <property type="entry name" value="GTP-bd"/>
</dbReference>
<comment type="similarity">
    <text evidence="3">Belongs to the TRAFAC class YlqF/YawG GTPase family. MTG1 subfamily.</text>
</comment>
<dbReference type="InterPro" id="IPR023179">
    <property type="entry name" value="GTP-bd_ortho_bundle_sf"/>
</dbReference>
<keyword evidence="6" id="KW-1185">Reference proteome</keyword>
<dbReference type="Gene3D" id="1.10.1580.10">
    <property type="match status" value="1"/>
</dbReference>
<dbReference type="CDD" id="cd01859">
    <property type="entry name" value="MJ1464"/>
    <property type="match status" value="1"/>
</dbReference>
<evidence type="ECO:0000256" key="2">
    <source>
        <dbReference type="ARBA" id="ARBA00023134"/>
    </source>
</evidence>
<dbReference type="SUPFAM" id="SSF52540">
    <property type="entry name" value="P-loop containing nucleoside triphosphate hydrolases"/>
    <property type="match status" value="1"/>
</dbReference>
<dbReference type="KEGG" id="ipc:IPA_00640"/>
<dbReference type="AlphaFoldDB" id="A0A977K8Z8"/>
<dbReference type="PANTHER" id="PTHR11089">
    <property type="entry name" value="GTP-BINDING PROTEIN-RELATED"/>
    <property type="match status" value="1"/>
</dbReference>
<dbReference type="Gene3D" id="3.40.50.300">
    <property type="entry name" value="P-loop containing nucleotide triphosphate hydrolases"/>
    <property type="match status" value="1"/>
</dbReference>
<dbReference type="InterPro" id="IPR016478">
    <property type="entry name" value="GTPase_MTG1"/>
</dbReference>
<proteinExistence type="inferred from homology"/>
<evidence type="ECO:0000259" key="4">
    <source>
        <dbReference type="Pfam" id="PF01926"/>
    </source>
</evidence>
<name>A0A977K8Z8_9CREN</name>
<dbReference type="Proteomes" id="UP001063698">
    <property type="component" value="Chromosome"/>
</dbReference>
<keyword evidence="1 3" id="KW-0547">Nucleotide-binding</keyword>
<dbReference type="InterPro" id="IPR027417">
    <property type="entry name" value="P-loop_NTPase"/>
</dbReference>
<dbReference type="InterPro" id="IPR050755">
    <property type="entry name" value="TRAFAC_YlqF/YawG_RiboMat"/>
</dbReference>
<dbReference type="PIRSF" id="PIRSF006230">
    <property type="entry name" value="MG442"/>
    <property type="match status" value="1"/>
</dbReference>
<evidence type="ECO:0000313" key="6">
    <source>
        <dbReference type="Proteomes" id="UP001063698"/>
    </source>
</evidence>
<dbReference type="PANTHER" id="PTHR11089:SF30">
    <property type="entry name" value="GUANINE NUCLEOTIDE-BINDING PROTEIN-LIKE 3 HOMOLOG"/>
    <property type="match status" value="1"/>
</dbReference>
<protein>
    <submittedName>
        <fullName evidence="5">GTP-binding protein</fullName>
    </submittedName>
</protein>